<name>A0AAN9A0L1_HALRR</name>
<dbReference type="EMBL" id="JAXCGZ010020799">
    <property type="protein sequence ID" value="KAK7065377.1"/>
    <property type="molecule type" value="Genomic_DNA"/>
</dbReference>
<evidence type="ECO:0000256" key="2">
    <source>
        <dbReference type="ARBA" id="ARBA00004496"/>
    </source>
</evidence>
<dbReference type="GO" id="GO:0005634">
    <property type="term" value="C:nucleus"/>
    <property type="evidence" value="ECO:0007669"/>
    <property type="project" value="UniProtKB-SubCell"/>
</dbReference>
<comment type="similarity">
    <text evidence="3">Belongs to the acetyltransferase family. NAA40 subfamily.</text>
</comment>
<dbReference type="PANTHER" id="PTHR20531:SF1">
    <property type="entry name" value="N-ALPHA-ACETYLTRANSFERASE 40"/>
    <property type="match status" value="1"/>
</dbReference>
<evidence type="ECO:0000256" key="5">
    <source>
        <dbReference type="ARBA" id="ARBA00015043"/>
    </source>
</evidence>
<evidence type="ECO:0000256" key="8">
    <source>
        <dbReference type="ARBA" id="ARBA00023242"/>
    </source>
</evidence>
<dbReference type="AlphaFoldDB" id="A0AAN9A0L1"/>
<accession>A0AAN9A0L1</accession>
<dbReference type="PROSITE" id="PS51186">
    <property type="entry name" value="GNAT"/>
    <property type="match status" value="1"/>
</dbReference>
<dbReference type="CDD" id="cd04301">
    <property type="entry name" value="NAT_SF"/>
    <property type="match status" value="1"/>
</dbReference>
<evidence type="ECO:0000256" key="9">
    <source>
        <dbReference type="ARBA" id="ARBA00023315"/>
    </source>
</evidence>
<evidence type="ECO:0000256" key="10">
    <source>
        <dbReference type="ARBA" id="ARBA00047821"/>
    </source>
</evidence>
<evidence type="ECO:0000256" key="1">
    <source>
        <dbReference type="ARBA" id="ARBA00004123"/>
    </source>
</evidence>
<comment type="catalytic activity">
    <reaction evidence="11">
        <text>N-terminal L-seryl-[histone H4] + acetyl-CoA = N-terminal N(alpha)-acetyl-L-seryl-[histone H4] + CoA + H(+)</text>
        <dbReference type="Rhea" id="RHEA:50596"/>
        <dbReference type="Rhea" id="RHEA-COMP:12740"/>
        <dbReference type="Rhea" id="RHEA-COMP:12743"/>
        <dbReference type="ChEBI" id="CHEBI:15378"/>
        <dbReference type="ChEBI" id="CHEBI:57287"/>
        <dbReference type="ChEBI" id="CHEBI:57288"/>
        <dbReference type="ChEBI" id="CHEBI:64738"/>
        <dbReference type="ChEBI" id="CHEBI:83690"/>
        <dbReference type="EC" id="2.3.1.257"/>
    </reaction>
</comment>
<dbReference type="Pfam" id="PF00583">
    <property type="entry name" value="Acetyltransf_1"/>
    <property type="match status" value="1"/>
</dbReference>
<dbReference type="InterPro" id="IPR016181">
    <property type="entry name" value="Acyl_CoA_acyltransferase"/>
</dbReference>
<reference evidence="14 15" key="1">
    <citation type="submission" date="2023-11" db="EMBL/GenBank/DDBJ databases">
        <title>Halocaridina rubra genome assembly.</title>
        <authorList>
            <person name="Smith C."/>
        </authorList>
    </citation>
    <scope>NUCLEOTIDE SEQUENCE [LARGE SCALE GENOMIC DNA]</scope>
    <source>
        <strain evidence="14">EP-1</strain>
        <tissue evidence="14">Whole</tissue>
    </source>
</reference>
<comment type="catalytic activity">
    <reaction evidence="10">
        <text>N-terminal L-seryl-[histone H2A] + acetyl-CoA = N-terminal N(alpha)-acetyl-L-seryl-[histone H2A] + CoA + H(+)</text>
        <dbReference type="Rhea" id="RHEA:50600"/>
        <dbReference type="Rhea" id="RHEA-COMP:12742"/>
        <dbReference type="Rhea" id="RHEA-COMP:12744"/>
        <dbReference type="ChEBI" id="CHEBI:15378"/>
        <dbReference type="ChEBI" id="CHEBI:57287"/>
        <dbReference type="ChEBI" id="CHEBI:57288"/>
        <dbReference type="ChEBI" id="CHEBI:64738"/>
        <dbReference type="ChEBI" id="CHEBI:83690"/>
        <dbReference type="EC" id="2.3.1.257"/>
    </reaction>
</comment>
<dbReference type="SUPFAM" id="SSF55729">
    <property type="entry name" value="Acyl-CoA N-acyltransferases (Nat)"/>
    <property type="match status" value="1"/>
</dbReference>
<dbReference type="GO" id="GO:1990189">
    <property type="term" value="F:protein N-terminal-serine acetyltransferase activity"/>
    <property type="evidence" value="ECO:0007669"/>
    <property type="project" value="UniProtKB-EC"/>
</dbReference>
<evidence type="ECO:0000256" key="11">
    <source>
        <dbReference type="ARBA" id="ARBA00049524"/>
    </source>
</evidence>
<keyword evidence="9 14" id="KW-0012">Acyltransferase</keyword>
<dbReference type="GO" id="GO:0010485">
    <property type="term" value="F:histone H4 acetyltransferase activity"/>
    <property type="evidence" value="ECO:0007669"/>
    <property type="project" value="InterPro"/>
</dbReference>
<comment type="caution">
    <text evidence="14">The sequence shown here is derived from an EMBL/GenBank/DDBJ whole genome shotgun (WGS) entry which is preliminary data.</text>
</comment>
<dbReference type="InterPro" id="IPR000182">
    <property type="entry name" value="GNAT_dom"/>
</dbReference>
<keyword evidence="7 14" id="KW-0808">Transferase</keyword>
<evidence type="ECO:0000256" key="3">
    <source>
        <dbReference type="ARBA" id="ARBA00008870"/>
    </source>
</evidence>
<dbReference type="GO" id="GO:0043998">
    <property type="term" value="F:histone H2A acetyltransferase activity"/>
    <property type="evidence" value="ECO:0007669"/>
    <property type="project" value="InterPro"/>
</dbReference>
<dbReference type="Proteomes" id="UP001381693">
    <property type="component" value="Unassembled WGS sequence"/>
</dbReference>
<organism evidence="14 15">
    <name type="scientific">Halocaridina rubra</name>
    <name type="common">Hawaiian red shrimp</name>
    <dbReference type="NCBI Taxonomy" id="373956"/>
    <lineage>
        <taxon>Eukaryota</taxon>
        <taxon>Metazoa</taxon>
        <taxon>Ecdysozoa</taxon>
        <taxon>Arthropoda</taxon>
        <taxon>Crustacea</taxon>
        <taxon>Multicrustacea</taxon>
        <taxon>Malacostraca</taxon>
        <taxon>Eumalacostraca</taxon>
        <taxon>Eucarida</taxon>
        <taxon>Decapoda</taxon>
        <taxon>Pleocyemata</taxon>
        <taxon>Caridea</taxon>
        <taxon>Atyoidea</taxon>
        <taxon>Atyidae</taxon>
        <taxon>Halocaridina</taxon>
    </lineage>
</organism>
<feature type="region of interest" description="Disordered" evidence="12">
    <location>
        <begin position="1"/>
        <end position="23"/>
    </location>
</feature>
<feature type="compositionally biased region" description="Basic residues" evidence="12">
    <location>
        <begin position="1"/>
        <end position="13"/>
    </location>
</feature>
<dbReference type="EC" id="2.3.1.257" evidence="4"/>
<keyword evidence="15" id="KW-1185">Reference proteome</keyword>
<dbReference type="InterPro" id="IPR039949">
    <property type="entry name" value="NAA40"/>
</dbReference>
<feature type="compositionally biased region" description="Basic and acidic residues" evidence="12">
    <location>
        <begin position="14"/>
        <end position="23"/>
    </location>
</feature>
<sequence>MNRAQGRKNKSKGQGKEKRAARKAERARIAAAQLLVKQANAIHDPLAKFPTFSKFERGGLSCRLDCKRVKDLTPEVLEWAIDLCQKNMKPFYEKSSQGWHGNEKREEMTEDEAWYLIAYDTLRSDKPAGFSHFRFDMDYGDEVLYCYELQLEEEYRGKGLGRFMMQVLELMAFSNQMLKVILTVFKHNPRGFEFFKKCRYEIDETSPEDSFEETFDYHIISKTNKMKPLQKTTL</sequence>
<gene>
    <name evidence="14" type="primary">NAA40</name>
    <name evidence="14" type="ORF">SK128_002910</name>
</gene>
<evidence type="ECO:0000259" key="13">
    <source>
        <dbReference type="PROSITE" id="PS51186"/>
    </source>
</evidence>
<proteinExistence type="inferred from homology"/>
<comment type="subcellular location">
    <subcellularLocation>
        <location evidence="2">Cytoplasm</location>
    </subcellularLocation>
    <subcellularLocation>
        <location evidence="1">Nucleus</location>
    </subcellularLocation>
</comment>
<dbReference type="GO" id="GO:0005737">
    <property type="term" value="C:cytoplasm"/>
    <property type="evidence" value="ECO:0007669"/>
    <property type="project" value="UniProtKB-SubCell"/>
</dbReference>
<evidence type="ECO:0000256" key="12">
    <source>
        <dbReference type="SAM" id="MobiDB-lite"/>
    </source>
</evidence>
<protein>
    <recommendedName>
        <fullName evidence="5">N-alpha-acetyltransferase 40</fullName>
        <ecNumber evidence="4">2.3.1.257</ecNumber>
    </recommendedName>
</protein>
<evidence type="ECO:0000313" key="15">
    <source>
        <dbReference type="Proteomes" id="UP001381693"/>
    </source>
</evidence>
<keyword evidence="6" id="KW-0963">Cytoplasm</keyword>
<evidence type="ECO:0000256" key="7">
    <source>
        <dbReference type="ARBA" id="ARBA00022679"/>
    </source>
</evidence>
<evidence type="ECO:0000313" key="14">
    <source>
        <dbReference type="EMBL" id="KAK7065377.1"/>
    </source>
</evidence>
<keyword evidence="8" id="KW-0539">Nucleus</keyword>
<feature type="domain" description="N-acetyltransferase" evidence="13">
    <location>
        <begin position="67"/>
        <end position="212"/>
    </location>
</feature>
<dbReference type="Gene3D" id="3.40.630.30">
    <property type="match status" value="1"/>
</dbReference>
<evidence type="ECO:0000256" key="4">
    <source>
        <dbReference type="ARBA" id="ARBA00012950"/>
    </source>
</evidence>
<evidence type="ECO:0000256" key="6">
    <source>
        <dbReference type="ARBA" id="ARBA00022490"/>
    </source>
</evidence>
<dbReference type="PANTHER" id="PTHR20531">
    <property type="entry name" value="N-ALPHA-ACETYLTRANSFERASE 40"/>
    <property type="match status" value="1"/>
</dbReference>